<dbReference type="SUPFAM" id="SSF53067">
    <property type="entry name" value="Actin-like ATPase domain"/>
    <property type="match status" value="2"/>
</dbReference>
<dbReference type="Gene3D" id="3.30.420.40">
    <property type="match status" value="1"/>
</dbReference>
<dbReference type="PANTHER" id="PTHR30005:SF0">
    <property type="entry name" value="RETROGRADE REGULATION PROTEIN 2"/>
    <property type="match status" value="1"/>
</dbReference>
<dbReference type="InterPro" id="IPR003695">
    <property type="entry name" value="Ppx_GppA_N"/>
</dbReference>
<evidence type="ECO:0000313" key="2">
    <source>
        <dbReference type="Proteomes" id="UP000694930"/>
    </source>
</evidence>
<feature type="domain" description="Ppx/GppA phosphatase N-terminal" evidence="1">
    <location>
        <begin position="49"/>
        <end position="337"/>
    </location>
</feature>
<evidence type="ECO:0000313" key="3">
    <source>
        <dbReference type="RefSeq" id="XP_027773288.1"/>
    </source>
</evidence>
<proteinExistence type="predicted"/>
<dbReference type="SUPFAM" id="SSF109604">
    <property type="entry name" value="HD-domain/PDEase-like"/>
    <property type="match status" value="1"/>
</dbReference>
<dbReference type="Proteomes" id="UP000694930">
    <property type="component" value="Chromosome 1"/>
</dbReference>
<dbReference type="Gene3D" id="1.10.3210.10">
    <property type="entry name" value="Hypothetical protein af1432"/>
    <property type="match status" value="2"/>
</dbReference>
<name>A0ABM1VC20_SOLPN</name>
<accession>A0ABM1VC20</accession>
<reference evidence="2" key="1">
    <citation type="journal article" date="2014" name="Nat. Genet.">
        <title>The genome of the stress-tolerant wild tomato species Solanum pennellii.</title>
        <authorList>
            <person name="Bolger A."/>
            <person name="Scossa F."/>
            <person name="Bolger M.E."/>
            <person name="Lanz C."/>
            <person name="Maumus F."/>
            <person name="Tohge T."/>
            <person name="Quesneville H."/>
            <person name="Alseekh S."/>
            <person name="Sorensen I."/>
            <person name="Lichtenstein G."/>
            <person name="Fich E.A."/>
            <person name="Conte M."/>
            <person name="Keller H."/>
            <person name="Schneeberger K."/>
            <person name="Schwacke R."/>
            <person name="Ofner I."/>
            <person name="Vrebalov J."/>
            <person name="Xu Y."/>
            <person name="Osorio S."/>
            <person name="Aflitos S.A."/>
            <person name="Schijlen E."/>
            <person name="Jimenez-Gomez J.M."/>
            <person name="Ryngajllo M."/>
            <person name="Kimura S."/>
            <person name="Kumar R."/>
            <person name="Koenig D."/>
            <person name="Headland L.R."/>
            <person name="Maloof J.N."/>
            <person name="Sinha N."/>
            <person name="van Ham R.C."/>
            <person name="Lankhorst R.K."/>
            <person name="Mao L."/>
            <person name="Vogel A."/>
            <person name="Arsova B."/>
            <person name="Panstruga R."/>
            <person name="Fei Z."/>
            <person name="Rose J.K."/>
            <person name="Zamir D."/>
            <person name="Carrari F."/>
            <person name="Giovannoni J.J."/>
            <person name="Weigel D."/>
            <person name="Usadel B."/>
            <person name="Fernie A.R."/>
        </authorList>
    </citation>
    <scope>NUCLEOTIDE SEQUENCE [LARGE SCALE GENOMIC DNA]</scope>
    <source>
        <strain evidence="2">cv. LA0716</strain>
    </source>
</reference>
<evidence type="ECO:0000259" key="1">
    <source>
        <dbReference type="Pfam" id="PF02541"/>
    </source>
</evidence>
<dbReference type="GeneID" id="107008512"/>
<dbReference type="CDD" id="cd24006">
    <property type="entry name" value="ASKHA_NBD_PPX_GppA"/>
    <property type="match status" value="1"/>
</dbReference>
<reference evidence="3" key="2">
    <citation type="submission" date="2025-08" db="UniProtKB">
        <authorList>
            <consortium name="RefSeq"/>
        </authorList>
    </citation>
    <scope>IDENTIFICATION</scope>
</reference>
<dbReference type="InterPro" id="IPR050273">
    <property type="entry name" value="GppA/Ppx_hydrolase"/>
</dbReference>
<dbReference type="PANTHER" id="PTHR30005">
    <property type="entry name" value="EXOPOLYPHOSPHATASE"/>
    <property type="match status" value="1"/>
</dbReference>
<dbReference type="Pfam" id="PF02541">
    <property type="entry name" value="Ppx-GppA"/>
    <property type="match status" value="1"/>
</dbReference>
<organism evidence="2 3">
    <name type="scientific">Solanum pennellii</name>
    <name type="common">Tomato</name>
    <name type="synonym">Lycopersicon pennellii</name>
    <dbReference type="NCBI Taxonomy" id="28526"/>
    <lineage>
        <taxon>Eukaryota</taxon>
        <taxon>Viridiplantae</taxon>
        <taxon>Streptophyta</taxon>
        <taxon>Embryophyta</taxon>
        <taxon>Tracheophyta</taxon>
        <taxon>Spermatophyta</taxon>
        <taxon>Magnoliopsida</taxon>
        <taxon>eudicotyledons</taxon>
        <taxon>Gunneridae</taxon>
        <taxon>Pentapetalae</taxon>
        <taxon>asterids</taxon>
        <taxon>lamiids</taxon>
        <taxon>Solanales</taxon>
        <taxon>Solanaceae</taxon>
        <taxon>Solanoideae</taxon>
        <taxon>Solaneae</taxon>
        <taxon>Solanum</taxon>
        <taxon>Solanum subgen. Lycopersicon</taxon>
    </lineage>
</organism>
<protein>
    <submittedName>
        <fullName evidence="3">Uncharacterized protein LOC107008512 isoform X1</fullName>
    </submittedName>
</protein>
<keyword evidence="2" id="KW-1185">Reference proteome</keyword>
<gene>
    <name evidence="3" type="primary">LOC107008512</name>
</gene>
<dbReference type="Gene3D" id="3.30.420.150">
    <property type="entry name" value="Exopolyphosphatase. Domain 2"/>
    <property type="match status" value="1"/>
</dbReference>
<dbReference type="InterPro" id="IPR043129">
    <property type="entry name" value="ATPase_NBD"/>
</dbReference>
<sequence length="614" mass="69143">MSANLPILPDAISIPARNGTSENLFAAVDIGTNSFKLLVVRADPSTGRFLTVDRFKERVLLGLDTNTTTTSAIISNASLLRATTALRKFQKLLQSHRVPSSHSRLVATSAVREASNRSQFLQTIDETLGLQIDVLSGLEEARLIYKGILQFHPVHDRTVLTIDIGGGSTEFVIGKEEQILFSISLALGHVTLTQKFPEVTEMREHIKVIIRASGLNEKVKHYNIDKVIGSSGTIKNIEKAIFRGYASNMEGNVGISEGSRRDWSFTTDELKGLVERLSEEERRIGGKVRTQGFFKKRSAFIVAGAVLLEEIFEDLKIEEMEVSGYALGEGVIAEKLGEVFDNYDPRANARWRSVTRLATRFNNKQHMKSAALCFSVAKEMFDGLRKGYESANGSDGFFVSLEDKDLEYLEAACLLQKIGLYAGNKGYHKQSYHIIALYQFSYVPRNSYWEHVTYCDKLHSLCRKVIICMVIMPKRLRYGVSFISQNNIQNVKTDDIFVSFQLIALLVRHHRKKLPDCDHMVPEELTEEMTGKFRILCAILRVSAAVEKLQLFNIHNVDFSHTCEGYKLVLKAGNLPFPGYVLPSVNDFETEHVKELEHFRMVFQERLSIAVTSS</sequence>
<dbReference type="RefSeq" id="XP_027773288.1">
    <property type="nucleotide sequence ID" value="XM_027917487.1"/>
</dbReference>